<dbReference type="EMBL" id="KZ613856">
    <property type="protein sequence ID" value="PMD54840.1"/>
    <property type="molecule type" value="Genomic_DNA"/>
</dbReference>
<organism evidence="2 3">
    <name type="scientific">Hyaloscypha bicolor E</name>
    <dbReference type="NCBI Taxonomy" id="1095630"/>
    <lineage>
        <taxon>Eukaryota</taxon>
        <taxon>Fungi</taxon>
        <taxon>Dikarya</taxon>
        <taxon>Ascomycota</taxon>
        <taxon>Pezizomycotina</taxon>
        <taxon>Leotiomycetes</taxon>
        <taxon>Helotiales</taxon>
        <taxon>Hyaloscyphaceae</taxon>
        <taxon>Hyaloscypha</taxon>
        <taxon>Hyaloscypha bicolor</taxon>
    </lineage>
</organism>
<dbReference type="AlphaFoldDB" id="A0A2J6SVN8"/>
<protein>
    <recommendedName>
        <fullName evidence="4">Secreted protein</fullName>
    </recommendedName>
</protein>
<dbReference type="Proteomes" id="UP000235371">
    <property type="component" value="Unassembled WGS sequence"/>
</dbReference>
<evidence type="ECO:0008006" key="4">
    <source>
        <dbReference type="Google" id="ProtNLM"/>
    </source>
</evidence>
<dbReference type="RefSeq" id="XP_024731744.1">
    <property type="nucleotide sequence ID" value="XM_024888807.1"/>
</dbReference>
<keyword evidence="1" id="KW-0732">Signal</keyword>
<proteinExistence type="predicted"/>
<evidence type="ECO:0000256" key="1">
    <source>
        <dbReference type="SAM" id="SignalP"/>
    </source>
</evidence>
<keyword evidence="3" id="KW-1185">Reference proteome</keyword>
<sequence length="97" mass="10966">MLCALMGAYWHWILRSTRAGDMPEDVLLEHLLASRLVNCPPSTYPGSSTEHALSGVLPFRAAYVISTFSSQFLLHHNGIIFHFTYFNHKLYGIISLN</sequence>
<name>A0A2J6SVN8_9HELO</name>
<feature type="signal peptide" evidence="1">
    <location>
        <begin position="1"/>
        <end position="19"/>
    </location>
</feature>
<reference evidence="2 3" key="1">
    <citation type="submission" date="2016-04" db="EMBL/GenBank/DDBJ databases">
        <title>A degradative enzymes factory behind the ericoid mycorrhizal symbiosis.</title>
        <authorList>
            <consortium name="DOE Joint Genome Institute"/>
            <person name="Martino E."/>
            <person name="Morin E."/>
            <person name="Grelet G."/>
            <person name="Kuo A."/>
            <person name="Kohler A."/>
            <person name="Daghino S."/>
            <person name="Barry K."/>
            <person name="Choi C."/>
            <person name="Cichocki N."/>
            <person name="Clum A."/>
            <person name="Copeland A."/>
            <person name="Hainaut M."/>
            <person name="Haridas S."/>
            <person name="Labutti K."/>
            <person name="Lindquist E."/>
            <person name="Lipzen A."/>
            <person name="Khouja H.-R."/>
            <person name="Murat C."/>
            <person name="Ohm R."/>
            <person name="Olson A."/>
            <person name="Spatafora J."/>
            <person name="Veneault-Fourrey C."/>
            <person name="Henrissat B."/>
            <person name="Grigoriev I."/>
            <person name="Martin F."/>
            <person name="Perotto S."/>
        </authorList>
    </citation>
    <scope>NUCLEOTIDE SEQUENCE [LARGE SCALE GENOMIC DNA]</scope>
    <source>
        <strain evidence="2 3">E</strain>
    </source>
</reference>
<dbReference type="GeneID" id="36596883"/>
<feature type="chain" id="PRO_5014370079" description="Secreted protein" evidence="1">
    <location>
        <begin position="20"/>
        <end position="97"/>
    </location>
</feature>
<accession>A0A2J6SVN8</accession>
<gene>
    <name evidence="2" type="ORF">K444DRAFT_92097</name>
</gene>
<dbReference type="InParanoid" id="A0A2J6SVN8"/>
<evidence type="ECO:0000313" key="2">
    <source>
        <dbReference type="EMBL" id="PMD54840.1"/>
    </source>
</evidence>
<evidence type="ECO:0000313" key="3">
    <source>
        <dbReference type="Proteomes" id="UP000235371"/>
    </source>
</evidence>